<proteinExistence type="predicted"/>
<evidence type="ECO:0000313" key="2">
    <source>
        <dbReference type="Proteomes" id="UP000188604"/>
    </source>
</evidence>
<reference evidence="1 2" key="1">
    <citation type="submission" date="2016-03" db="EMBL/GenBank/DDBJ databases">
        <title>Acetic acid bacteria sequencing.</title>
        <authorList>
            <person name="Brandt J."/>
            <person name="Jakob F."/>
            <person name="Vogel R.F."/>
        </authorList>
    </citation>
    <scope>NUCLEOTIDE SEQUENCE [LARGE SCALE GENOMIC DNA]</scope>
    <source>
        <strain evidence="1 2">NBRC 101099</strain>
    </source>
</reference>
<name>A0A1U9KQE5_9PROT</name>
<dbReference type="Proteomes" id="UP000188604">
    <property type="component" value="Chromosome"/>
</dbReference>
<dbReference type="KEGG" id="nch:A0U93_08345"/>
<gene>
    <name evidence="1" type="ORF">A0U93_08345</name>
</gene>
<dbReference type="EMBL" id="CP014691">
    <property type="protein sequence ID" value="AQS87949.1"/>
    <property type="molecule type" value="Genomic_DNA"/>
</dbReference>
<sequence length="103" mass="11384">MVEDYWRRCDPAFMDGAGAESFSAFLSRVRLLRARLQDASEAFIVVFAHGQVMQALRLITAMPDADNGTVMALFPTYDRDNPIANIQVIVLSGDDIVDCTVSL</sequence>
<evidence type="ECO:0000313" key="1">
    <source>
        <dbReference type="EMBL" id="AQS87949.1"/>
    </source>
</evidence>
<dbReference type="SUPFAM" id="SSF53254">
    <property type="entry name" value="Phosphoglycerate mutase-like"/>
    <property type="match status" value="1"/>
</dbReference>
<dbReference type="InterPro" id="IPR029033">
    <property type="entry name" value="His_PPase_superfam"/>
</dbReference>
<protein>
    <submittedName>
        <fullName evidence="1">Uncharacterized protein</fullName>
    </submittedName>
</protein>
<keyword evidence="2" id="KW-1185">Reference proteome</keyword>
<organism evidence="1 2">
    <name type="scientific">Neoasaia chiangmaiensis</name>
    <dbReference type="NCBI Taxonomy" id="320497"/>
    <lineage>
        <taxon>Bacteria</taxon>
        <taxon>Pseudomonadati</taxon>
        <taxon>Pseudomonadota</taxon>
        <taxon>Alphaproteobacteria</taxon>
        <taxon>Acetobacterales</taxon>
        <taxon>Acetobacteraceae</taxon>
        <taxon>Neoasaia</taxon>
    </lineage>
</organism>
<dbReference type="AlphaFoldDB" id="A0A1U9KQE5"/>
<accession>A0A1U9KQE5</accession>
<dbReference type="STRING" id="320497.A0U93_08345"/>
<dbReference type="Gene3D" id="3.40.50.1240">
    <property type="entry name" value="Phosphoglycerate mutase-like"/>
    <property type="match status" value="1"/>
</dbReference>